<proteinExistence type="predicted"/>
<feature type="compositionally biased region" description="Basic and acidic residues" evidence="1">
    <location>
        <begin position="27"/>
        <end position="37"/>
    </location>
</feature>
<accession>A0AAD7WEE4</accession>
<evidence type="ECO:0000313" key="3">
    <source>
        <dbReference type="Proteomes" id="UP001221898"/>
    </source>
</evidence>
<feature type="region of interest" description="Disordered" evidence="1">
    <location>
        <begin position="98"/>
        <end position="154"/>
    </location>
</feature>
<evidence type="ECO:0000313" key="2">
    <source>
        <dbReference type="EMBL" id="KAJ8394031.1"/>
    </source>
</evidence>
<dbReference type="EMBL" id="JAINUG010000130">
    <property type="protein sequence ID" value="KAJ8394031.1"/>
    <property type="molecule type" value="Genomic_DNA"/>
</dbReference>
<evidence type="ECO:0000256" key="1">
    <source>
        <dbReference type="SAM" id="MobiDB-lite"/>
    </source>
</evidence>
<protein>
    <submittedName>
        <fullName evidence="2">Uncharacterized protein</fullName>
    </submittedName>
</protein>
<keyword evidence="3" id="KW-1185">Reference proteome</keyword>
<dbReference type="Proteomes" id="UP001221898">
    <property type="component" value="Unassembled WGS sequence"/>
</dbReference>
<feature type="region of interest" description="Disordered" evidence="1">
    <location>
        <begin position="1"/>
        <end position="37"/>
    </location>
</feature>
<feature type="compositionally biased region" description="Basic and acidic residues" evidence="1">
    <location>
        <begin position="102"/>
        <end position="112"/>
    </location>
</feature>
<reference evidence="2" key="1">
    <citation type="journal article" date="2023" name="Science">
        <title>Genome structures resolve the early diversification of teleost fishes.</title>
        <authorList>
            <person name="Parey E."/>
            <person name="Louis A."/>
            <person name="Montfort J."/>
            <person name="Bouchez O."/>
            <person name="Roques C."/>
            <person name="Iampietro C."/>
            <person name="Lluch J."/>
            <person name="Castinel A."/>
            <person name="Donnadieu C."/>
            <person name="Desvignes T."/>
            <person name="Floi Bucao C."/>
            <person name="Jouanno E."/>
            <person name="Wen M."/>
            <person name="Mejri S."/>
            <person name="Dirks R."/>
            <person name="Jansen H."/>
            <person name="Henkel C."/>
            <person name="Chen W.J."/>
            <person name="Zahm M."/>
            <person name="Cabau C."/>
            <person name="Klopp C."/>
            <person name="Thompson A.W."/>
            <person name="Robinson-Rechavi M."/>
            <person name="Braasch I."/>
            <person name="Lecointre G."/>
            <person name="Bobe J."/>
            <person name="Postlethwait J.H."/>
            <person name="Berthelot C."/>
            <person name="Roest Crollius H."/>
            <person name="Guiguen Y."/>
        </authorList>
    </citation>
    <scope>NUCLEOTIDE SEQUENCE</scope>
    <source>
        <strain evidence="2">NC1722</strain>
    </source>
</reference>
<dbReference type="AlphaFoldDB" id="A0AAD7WEE4"/>
<name>A0AAD7WEE4_9TELE</name>
<sequence>MLTVCLGTRGEGVRERRRRKQATQMEPETRPLVEQSDHTDLVKARAHMAHKTMPNRRKLCPPNDKPQFSHPFCGQVRARDLQASLRVASDLCPWIPAACKQRPADRRPRERQAPSPRSQRGFTGATRHAESSPTPGAPGHSATTWPPALSSCFG</sequence>
<gene>
    <name evidence="2" type="ORF">AAFF_G00053750</name>
</gene>
<organism evidence="2 3">
    <name type="scientific">Aldrovandia affinis</name>
    <dbReference type="NCBI Taxonomy" id="143900"/>
    <lineage>
        <taxon>Eukaryota</taxon>
        <taxon>Metazoa</taxon>
        <taxon>Chordata</taxon>
        <taxon>Craniata</taxon>
        <taxon>Vertebrata</taxon>
        <taxon>Euteleostomi</taxon>
        <taxon>Actinopterygii</taxon>
        <taxon>Neopterygii</taxon>
        <taxon>Teleostei</taxon>
        <taxon>Notacanthiformes</taxon>
        <taxon>Halosauridae</taxon>
        <taxon>Aldrovandia</taxon>
    </lineage>
</organism>
<comment type="caution">
    <text evidence="2">The sequence shown here is derived from an EMBL/GenBank/DDBJ whole genome shotgun (WGS) entry which is preliminary data.</text>
</comment>